<feature type="transmembrane region" description="Helical" evidence="1">
    <location>
        <begin position="51"/>
        <end position="70"/>
    </location>
</feature>
<accession>A0ABW6TGD8</accession>
<name>A0ABW6TGD8_9NOCA</name>
<proteinExistence type="predicted"/>
<protein>
    <recommendedName>
        <fullName evidence="4">WYL domain-containing protein</fullName>
    </recommendedName>
</protein>
<evidence type="ECO:0000256" key="1">
    <source>
        <dbReference type="SAM" id="Phobius"/>
    </source>
</evidence>
<evidence type="ECO:0008006" key="4">
    <source>
        <dbReference type="Google" id="ProtNLM"/>
    </source>
</evidence>
<keyword evidence="3" id="KW-1185">Reference proteome</keyword>
<dbReference type="RefSeq" id="WP_195021870.1">
    <property type="nucleotide sequence ID" value="NZ_JADLPS010000001.1"/>
</dbReference>
<sequence>MQDHLERINKLQTIIVAIVVAGGGVALMVFGKQLPSLPNLVWLNFFPWTEVGGTLLVAGVLGLGIDYFTGKDRDERDTARLKRVLADSAPAMRDAVIDGFAFGNQDLARVASPETLDDIIRNSLALRLGDETFADEVYQDVRDQAVRAPERWHDATVEIRLTPLPGISRTSTQDAHAEPAGSNLFGVSVRWEYSVVPKHHSRHFAVVANRREYLDLTNGHDGTSAWVLVPKPGVDPTKPAAFELVQFSVDGNDRPIRRAGRKGGQVYSVDLGLDARQAEQPVTVAYTYRTVTEQRGNLLYIDIEQPTRGLTVELDYSDCDIERVRVLDFIASSRTARIERSPDSVPGKTVRVGFDGWAFPRSGVGFVWTLNQRPSGSTGRDAE</sequence>
<reference evidence="2 3" key="1">
    <citation type="submission" date="2024-10" db="EMBL/GenBank/DDBJ databases">
        <title>The Natural Products Discovery Center: Release of the First 8490 Sequenced Strains for Exploring Actinobacteria Biosynthetic Diversity.</title>
        <authorList>
            <person name="Kalkreuter E."/>
            <person name="Kautsar S.A."/>
            <person name="Yang D."/>
            <person name="Bader C.D."/>
            <person name="Teijaro C.N."/>
            <person name="Fluegel L."/>
            <person name="Davis C.M."/>
            <person name="Simpson J.R."/>
            <person name="Lauterbach L."/>
            <person name="Steele A.D."/>
            <person name="Gui C."/>
            <person name="Meng S."/>
            <person name="Li G."/>
            <person name="Viehrig K."/>
            <person name="Ye F."/>
            <person name="Su P."/>
            <person name="Kiefer A.F."/>
            <person name="Nichols A."/>
            <person name="Cepeda A.J."/>
            <person name="Yan W."/>
            <person name="Fan B."/>
            <person name="Jiang Y."/>
            <person name="Adhikari A."/>
            <person name="Zheng C.-J."/>
            <person name="Schuster L."/>
            <person name="Cowan T.M."/>
            <person name="Smanski M.J."/>
            <person name="Chevrette M.G."/>
            <person name="De Carvalho L.P.S."/>
            <person name="Shen B."/>
        </authorList>
    </citation>
    <scope>NUCLEOTIDE SEQUENCE [LARGE SCALE GENOMIC DNA]</scope>
    <source>
        <strain evidence="2 3">NPDC001867</strain>
    </source>
</reference>
<dbReference type="Proteomes" id="UP001602089">
    <property type="component" value="Unassembled WGS sequence"/>
</dbReference>
<comment type="caution">
    <text evidence="2">The sequence shown here is derived from an EMBL/GenBank/DDBJ whole genome shotgun (WGS) entry which is preliminary data.</text>
</comment>
<feature type="transmembrane region" description="Helical" evidence="1">
    <location>
        <begin position="12"/>
        <end position="31"/>
    </location>
</feature>
<evidence type="ECO:0000313" key="3">
    <source>
        <dbReference type="Proteomes" id="UP001602089"/>
    </source>
</evidence>
<gene>
    <name evidence="2" type="ORF">ACFYY5_16430</name>
</gene>
<keyword evidence="1" id="KW-1133">Transmembrane helix</keyword>
<dbReference type="EMBL" id="JBIATK010000004">
    <property type="protein sequence ID" value="MFF4024423.1"/>
    <property type="molecule type" value="Genomic_DNA"/>
</dbReference>
<keyword evidence="1" id="KW-0472">Membrane</keyword>
<evidence type="ECO:0000313" key="2">
    <source>
        <dbReference type="EMBL" id="MFF4024423.1"/>
    </source>
</evidence>
<organism evidence="2 3">
    <name type="scientific">Nocardia elegans</name>
    <dbReference type="NCBI Taxonomy" id="300029"/>
    <lineage>
        <taxon>Bacteria</taxon>
        <taxon>Bacillati</taxon>
        <taxon>Actinomycetota</taxon>
        <taxon>Actinomycetes</taxon>
        <taxon>Mycobacteriales</taxon>
        <taxon>Nocardiaceae</taxon>
        <taxon>Nocardia</taxon>
    </lineage>
</organism>
<keyword evidence="1" id="KW-0812">Transmembrane</keyword>